<reference evidence="2 5" key="2">
    <citation type="submission" date="2020-07" db="EMBL/GenBank/DDBJ databases">
        <title>Sequencing the genomes of 1000 actinobacteria strains.</title>
        <authorList>
            <person name="Klenk H.-P."/>
        </authorList>
    </citation>
    <scope>NUCLEOTIDE SEQUENCE [LARGE SCALE GENOMIC DNA]</scope>
    <source>
        <strain evidence="2 5">DSM 23870</strain>
    </source>
</reference>
<evidence type="ECO:0000313" key="5">
    <source>
        <dbReference type="Proteomes" id="UP000581087"/>
    </source>
</evidence>
<gene>
    <name evidence="2" type="ORF">BJ972_001473</name>
    <name evidence="3" type="ORF">ESP50_06700</name>
</gene>
<feature type="transmembrane region" description="Helical" evidence="1">
    <location>
        <begin position="73"/>
        <end position="92"/>
    </location>
</feature>
<accession>A0A4Q2M8C5</accession>
<dbReference type="Proteomes" id="UP000581087">
    <property type="component" value="Unassembled WGS sequence"/>
</dbReference>
<dbReference type="Proteomes" id="UP000292686">
    <property type="component" value="Unassembled WGS sequence"/>
</dbReference>
<reference evidence="3 4" key="1">
    <citation type="submission" date="2019-01" db="EMBL/GenBank/DDBJ databases">
        <title>Agromyces.</title>
        <authorList>
            <person name="Li J."/>
        </authorList>
    </citation>
    <scope>NUCLEOTIDE SEQUENCE [LARGE SCALE GENOMIC DNA]</scope>
    <source>
        <strain evidence="3 4">DSM 23870</strain>
    </source>
</reference>
<feature type="transmembrane region" description="Helical" evidence="1">
    <location>
        <begin position="12"/>
        <end position="38"/>
    </location>
</feature>
<dbReference type="EMBL" id="JACCBI010000001">
    <property type="protein sequence ID" value="NYD66954.1"/>
    <property type="molecule type" value="Genomic_DNA"/>
</dbReference>
<keyword evidence="4" id="KW-1185">Reference proteome</keyword>
<keyword evidence="1" id="KW-1133">Transmembrane helix</keyword>
<feature type="transmembrane region" description="Helical" evidence="1">
    <location>
        <begin position="50"/>
        <end position="67"/>
    </location>
</feature>
<dbReference type="AlphaFoldDB" id="A0A4Q2M8C5"/>
<evidence type="ECO:0000313" key="4">
    <source>
        <dbReference type="Proteomes" id="UP000292686"/>
    </source>
</evidence>
<feature type="transmembrane region" description="Helical" evidence="1">
    <location>
        <begin position="112"/>
        <end position="130"/>
    </location>
</feature>
<evidence type="ECO:0000256" key="1">
    <source>
        <dbReference type="SAM" id="Phobius"/>
    </source>
</evidence>
<keyword evidence="1" id="KW-0812">Transmembrane</keyword>
<feature type="transmembrane region" description="Helical" evidence="1">
    <location>
        <begin position="136"/>
        <end position="158"/>
    </location>
</feature>
<comment type="caution">
    <text evidence="3">The sequence shown here is derived from an EMBL/GenBank/DDBJ whole genome shotgun (WGS) entry which is preliminary data.</text>
</comment>
<sequence>MESGLSAWSEFNVAMAGAAAALVGLMIVAMSVNIRVILTGYTLPARAASAIASLTLAIVVAGIGLMPALDERLYGIIVVVGGLVSGVFAVHATRKIFTDTDHAARVRGPKSFFGLVPPGAFLLGGALLIAGNDAGLYAVATAVVVAIVAGVVISWVVLIEVLR</sequence>
<dbReference type="RefSeq" id="WP_129173353.1">
    <property type="nucleotide sequence ID" value="NZ_JACCBI010000001.1"/>
</dbReference>
<evidence type="ECO:0000313" key="2">
    <source>
        <dbReference type="EMBL" id="NYD66954.1"/>
    </source>
</evidence>
<dbReference type="EMBL" id="SDPM01000002">
    <property type="protein sequence ID" value="RXZ87597.1"/>
    <property type="molecule type" value="Genomic_DNA"/>
</dbReference>
<name>A0A4Q2M8C5_9MICO</name>
<protein>
    <submittedName>
        <fullName evidence="3">Uncharacterized protein</fullName>
    </submittedName>
</protein>
<keyword evidence="1" id="KW-0472">Membrane</keyword>
<evidence type="ECO:0000313" key="3">
    <source>
        <dbReference type="EMBL" id="RXZ87597.1"/>
    </source>
</evidence>
<proteinExistence type="predicted"/>
<organism evidence="3 4">
    <name type="scientific">Agromyces atrinae</name>
    <dbReference type="NCBI Taxonomy" id="592376"/>
    <lineage>
        <taxon>Bacteria</taxon>
        <taxon>Bacillati</taxon>
        <taxon>Actinomycetota</taxon>
        <taxon>Actinomycetes</taxon>
        <taxon>Micrococcales</taxon>
        <taxon>Microbacteriaceae</taxon>
        <taxon>Agromyces</taxon>
    </lineage>
</organism>